<reference evidence="3" key="1">
    <citation type="submission" date="2017-02" db="EMBL/GenBank/DDBJ databases">
        <authorList>
            <person name="Daims H."/>
        </authorList>
    </citation>
    <scope>NUCLEOTIDE SEQUENCE [LARGE SCALE GENOMIC DNA]</scope>
</reference>
<keyword evidence="3" id="KW-1185">Reference proteome</keyword>
<dbReference type="Pfam" id="PF13546">
    <property type="entry name" value="DDE_5"/>
    <property type="match status" value="1"/>
</dbReference>
<protein>
    <submittedName>
        <fullName evidence="2">Transposase</fullName>
    </submittedName>
</protein>
<feature type="domain" description="Transposase IS701-like DDE" evidence="1">
    <location>
        <begin position="4"/>
        <end position="173"/>
    </location>
</feature>
<dbReference type="EMBL" id="FUKI01000068">
    <property type="protein sequence ID" value="SJM90833.1"/>
    <property type="molecule type" value="Genomic_DNA"/>
</dbReference>
<dbReference type="InterPro" id="IPR012337">
    <property type="entry name" value="RNaseH-like_sf"/>
</dbReference>
<dbReference type="SUPFAM" id="SSF53098">
    <property type="entry name" value="Ribonuclease H-like"/>
    <property type="match status" value="1"/>
</dbReference>
<evidence type="ECO:0000313" key="3">
    <source>
        <dbReference type="Proteomes" id="UP000195667"/>
    </source>
</evidence>
<gene>
    <name evidence="2" type="ORF">CRENPOLYSF1_160001</name>
</gene>
<dbReference type="AlphaFoldDB" id="A0A1R4H3K4"/>
<dbReference type="Proteomes" id="UP000195667">
    <property type="component" value="Unassembled WGS sequence"/>
</dbReference>
<evidence type="ECO:0000313" key="2">
    <source>
        <dbReference type="EMBL" id="SJM90833.1"/>
    </source>
</evidence>
<proteinExistence type="predicted"/>
<accession>A0A1R4H3K4</accession>
<organism evidence="2 3">
    <name type="scientific">Crenothrix polyspora</name>
    <dbReference type="NCBI Taxonomy" id="360316"/>
    <lineage>
        <taxon>Bacteria</taxon>
        <taxon>Pseudomonadati</taxon>
        <taxon>Pseudomonadota</taxon>
        <taxon>Gammaproteobacteria</taxon>
        <taxon>Methylococcales</taxon>
        <taxon>Crenotrichaceae</taxon>
        <taxon>Crenothrix</taxon>
    </lineage>
</organism>
<evidence type="ECO:0000259" key="1">
    <source>
        <dbReference type="Pfam" id="PF13546"/>
    </source>
</evidence>
<name>A0A1R4H3K4_9GAMM</name>
<dbReference type="InterPro" id="IPR038721">
    <property type="entry name" value="IS701-like_DDE_dom"/>
</dbReference>
<sequence length="324" mass="37593">MLDVDISHDQMTRFLSAKEYTSKDLWAQVKTTVRQIEQEDGCLIFDDTIQEKAWTDENEIMCWHFDHCKGRSVRGINLLNALYYSNDVSIPVAFEVVRKPNQFSDIKTHKVKRVSEVTKNELMRDMIAASVANAIKFRYVLTDSWFASKENFEFILKKGKHFISALKDNRLVALTEKDKKEGRFVRISHLELLDRQAVRGWLKGLQHEVLFVRRVFTNKDGSIGLLNLICSDLACNGEQVATIYQKRWKVEEFHKSLKSNAGLAKSPTRTVTTQNNHVFMSIYAVFKLECLKIKHKANHFALRTKLFIKANQMAYEELQKLRAA</sequence>